<evidence type="ECO:0000313" key="2">
    <source>
        <dbReference type="Proteomes" id="UP000620075"/>
    </source>
</evidence>
<dbReference type="EMBL" id="JAEKNQ010000060">
    <property type="protein sequence ID" value="MBJ7604596.1"/>
    <property type="molecule type" value="Genomic_DNA"/>
</dbReference>
<name>A0A934NDH9_9BACT</name>
<evidence type="ECO:0000313" key="1">
    <source>
        <dbReference type="EMBL" id="MBJ7604596.1"/>
    </source>
</evidence>
<accession>A0A934NDH9</accession>
<sequence>MGTAREFEEADASVCVAPISAAVILNRLRDPVLLGPPLAGLALVEGLADLAVELVDVLGVEPVLKLIELGGEPCERLVVEAFLVLVALPQRLREDSCISWSRWSPRSRSPNCSAIVSSRAYFSGPRPL</sequence>
<dbReference type="RefSeq" id="WP_338182483.1">
    <property type="nucleotide sequence ID" value="NZ_JAEKNQ010000060.1"/>
</dbReference>
<reference evidence="1 2" key="1">
    <citation type="submission" date="2020-10" db="EMBL/GenBank/DDBJ databases">
        <title>Ca. Dormibacterota MAGs.</title>
        <authorList>
            <person name="Montgomery K."/>
        </authorList>
    </citation>
    <scope>NUCLEOTIDE SEQUENCE [LARGE SCALE GENOMIC DNA]</scope>
    <source>
        <strain evidence="1">SC8811_S16_3</strain>
    </source>
</reference>
<organism evidence="1 2">
    <name type="scientific">Candidatus Dormiibacter inghamiae</name>
    <dbReference type="NCBI Taxonomy" id="3127013"/>
    <lineage>
        <taxon>Bacteria</taxon>
        <taxon>Bacillati</taxon>
        <taxon>Candidatus Dormiibacterota</taxon>
        <taxon>Candidatus Dormibacteria</taxon>
        <taxon>Candidatus Dormibacterales</taxon>
        <taxon>Candidatus Dormibacteraceae</taxon>
        <taxon>Candidatus Dormiibacter</taxon>
    </lineage>
</organism>
<gene>
    <name evidence="1" type="ORF">JF888_15680</name>
</gene>
<dbReference type="Proteomes" id="UP000620075">
    <property type="component" value="Unassembled WGS sequence"/>
</dbReference>
<proteinExistence type="predicted"/>
<protein>
    <submittedName>
        <fullName evidence="1">Uncharacterized protein</fullName>
    </submittedName>
</protein>
<comment type="caution">
    <text evidence="1">The sequence shown here is derived from an EMBL/GenBank/DDBJ whole genome shotgun (WGS) entry which is preliminary data.</text>
</comment>
<dbReference type="AlphaFoldDB" id="A0A934NDH9"/>